<dbReference type="SUPFAM" id="SSF88659">
    <property type="entry name" value="Sigma3 and sigma4 domains of RNA polymerase sigma factors"/>
    <property type="match status" value="1"/>
</dbReference>
<dbReference type="InterPro" id="IPR010093">
    <property type="entry name" value="SinI_DNA-bd"/>
</dbReference>
<evidence type="ECO:0000313" key="2">
    <source>
        <dbReference type="EMBL" id="OGG29975.1"/>
    </source>
</evidence>
<protein>
    <recommendedName>
        <fullName evidence="1">Helix-turn-helix domain-containing protein</fullName>
    </recommendedName>
</protein>
<dbReference type="GO" id="GO:0003677">
    <property type="term" value="F:DNA binding"/>
    <property type="evidence" value="ECO:0007669"/>
    <property type="project" value="InterPro"/>
</dbReference>
<comment type="caution">
    <text evidence="2">The sequence shown here is derived from an EMBL/GenBank/DDBJ whole genome shotgun (WGS) entry which is preliminary data.</text>
</comment>
<reference evidence="2 3" key="1">
    <citation type="journal article" date="2016" name="Nat. Commun.">
        <title>Thousands of microbial genomes shed light on interconnected biogeochemical processes in an aquifer system.</title>
        <authorList>
            <person name="Anantharaman K."/>
            <person name="Brown C.T."/>
            <person name="Hug L.A."/>
            <person name="Sharon I."/>
            <person name="Castelle C.J."/>
            <person name="Probst A.J."/>
            <person name="Thomas B.C."/>
            <person name="Singh A."/>
            <person name="Wilkins M.J."/>
            <person name="Karaoz U."/>
            <person name="Brodie E.L."/>
            <person name="Williams K.H."/>
            <person name="Hubbard S.S."/>
            <person name="Banfield J.F."/>
        </authorList>
    </citation>
    <scope>NUCLEOTIDE SEQUENCE [LARGE SCALE GENOMIC DNA]</scope>
</reference>
<dbReference type="InterPro" id="IPR041657">
    <property type="entry name" value="HTH_17"/>
</dbReference>
<dbReference type="InterPro" id="IPR013324">
    <property type="entry name" value="RNA_pol_sigma_r3/r4-like"/>
</dbReference>
<organism evidence="2 3">
    <name type="scientific">Candidatus Gottesmanbacteria bacterium RIFCSPLOWO2_01_FULL_46_21</name>
    <dbReference type="NCBI Taxonomy" id="1798393"/>
    <lineage>
        <taxon>Bacteria</taxon>
        <taxon>Candidatus Gottesmaniibacteriota</taxon>
    </lineage>
</organism>
<dbReference type="Proteomes" id="UP000178461">
    <property type="component" value="Unassembled WGS sequence"/>
</dbReference>
<dbReference type="NCBIfam" id="TIGR01764">
    <property type="entry name" value="excise"/>
    <property type="match status" value="1"/>
</dbReference>
<dbReference type="EMBL" id="MFJW01000011">
    <property type="protein sequence ID" value="OGG29975.1"/>
    <property type="molecule type" value="Genomic_DNA"/>
</dbReference>
<gene>
    <name evidence="2" type="ORF">A2971_04450</name>
</gene>
<dbReference type="Pfam" id="PF12728">
    <property type="entry name" value="HTH_17"/>
    <property type="match status" value="1"/>
</dbReference>
<feature type="domain" description="Helix-turn-helix" evidence="1">
    <location>
        <begin position="25"/>
        <end position="66"/>
    </location>
</feature>
<accession>A0A1F6AZ68</accession>
<sequence length="104" mass="12009">MIRKVNIDMFYSVWYKIVMIRTNPYTPEQVAEVLQISKNTVYSLINRGEIVAKKIGKAYRIPAQSLSFFMTGLDDDLYNAQREDQRSVAQIEEEIASVRKSKSA</sequence>
<evidence type="ECO:0000259" key="1">
    <source>
        <dbReference type="Pfam" id="PF12728"/>
    </source>
</evidence>
<name>A0A1F6AZ68_9BACT</name>
<proteinExistence type="predicted"/>
<dbReference type="AlphaFoldDB" id="A0A1F6AZ68"/>
<evidence type="ECO:0000313" key="3">
    <source>
        <dbReference type="Proteomes" id="UP000178461"/>
    </source>
</evidence>